<name>A0A7S9DNP0_ACILW</name>
<sequence>MGLKISAVAGQSLDQIEARDDADQPLVFDDGQRLDVVIREQTRGHGDMVFGRHGKDFPRHDLRGRAALGLVRLGCAPAKHRAVEVLLPDRFARLQPLVGGAMDQITLGHDAEQTSLSIGDRNAVDAVFNQDAGDFRHSRLGRDLYRVWGHQVANFHGVLLPDLRWCFKKYADIKCQNYILDSSEHGHQ</sequence>
<dbReference type="AlphaFoldDB" id="A0A7S9DNP0"/>
<protein>
    <submittedName>
        <fullName evidence="1">Uncharacterized protein</fullName>
    </submittedName>
</protein>
<reference evidence="1" key="1">
    <citation type="submission" date="2020-07" db="EMBL/GenBank/DDBJ databases">
        <title>A novel family of multi-drug resistance mega-plasmids in Acinetobacter species.</title>
        <authorList>
            <person name="Ghaly T.M."/>
            <person name="Sajjad A."/>
            <person name="Tetu S.G."/>
            <person name="Gillings M.R."/>
        </authorList>
    </citation>
    <scope>NUCLEOTIDE SEQUENCE</scope>
    <source>
        <strain evidence="1">12CE1</strain>
        <plasmid evidence="1">pR4WN_12CE1</plasmid>
    </source>
</reference>
<keyword evidence="1" id="KW-0614">Plasmid</keyword>
<geneLocation type="plasmid" evidence="1">
    <name>pR4WN_12CE1</name>
</geneLocation>
<proteinExistence type="predicted"/>
<evidence type="ECO:0000313" key="1">
    <source>
        <dbReference type="EMBL" id="QPG01073.1"/>
    </source>
</evidence>
<accession>A0A7S9DNP0</accession>
<dbReference type="EMBL" id="MT742180">
    <property type="protein sequence ID" value="QPG01073.1"/>
    <property type="molecule type" value="Genomic_DNA"/>
</dbReference>
<gene>
    <name evidence="1" type="ORF">12CE1_00032</name>
</gene>
<organism evidence="1">
    <name type="scientific">Acinetobacter lwoffii</name>
    <dbReference type="NCBI Taxonomy" id="28090"/>
    <lineage>
        <taxon>Bacteria</taxon>
        <taxon>Pseudomonadati</taxon>
        <taxon>Pseudomonadota</taxon>
        <taxon>Gammaproteobacteria</taxon>
        <taxon>Moraxellales</taxon>
        <taxon>Moraxellaceae</taxon>
        <taxon>Acinetobacter</taxon>
    </lineage>
</organism>